<evidence type="ECO:0000256" key="2">
    <source>
        <dbReference type="ARBA" id="ARBA00022679"/>
    </source>
</evidence>
<dbReference type="InterPro" id="IPR029028">
    <property type="entry name" value="Alpha/beta_knot_MTases"/>
</dbReference>
<dbReference type="InParanoid" id="A0A2R5GJG2"/>
<evidence type="ECO:0000259" key="4">
    <source>
        <dbReference type="Pfam" id="PF00588"/>
    </source>
</evidence>
<feature type="region of interest" description="Disordered" evidence="3">
    <location>
        <begin position="1709"/>
        <end position="1735"/>
    </location>
</feature>
<evidence type="ECO:0000313" key="5">
    <source>
        <dbReference type="EMBL" id="GBG30755.1"/>
    </source>
</evidence>
<proteinExistence type="predicted"/>
<comment type="caution">
    <text evidence="5">The sequence shown here is derived from an EMBL/GenBank/DDBJ whole genome shotgun (WGS) entry which is preliminary data.</text>
</comment>
<dbReference type="Gene3D" id="3.40.1280.10">
    <property type="match status" value="1"/>
</dbReference>
<evidence type="ECO:0000256" key="1">
    <source>
        <dbReference type="ARBA" id="ARBA00022603"/>
    </source>
</evidence>
<dbReference type="InterPro" id="IPR046341">
    <property type="entry name" value="SET_dom_sf"/>
</dbReference>
<dbReference type="CDD" id="cd10527">
    <property type="entry name" value="SET_LSMT"/>
    <property type="match status" value="1"/>
</dbReference>
<keyword evidence="6" id="KW-1185">Reference proteome</keyword>
<protein>
    <submittedName>
        <fullName evidence="5">Histone-lysine N-methyltransferase setd3</fullName>
    </submittedName>
</protein>
<name>A0A2R5GJG2_9STRA</name>
<accession>A0A2R5GJG2</accession>
<sequence>MQTACEALRAAKVATDLATAVSGARLLADLSPERSISSLEEIVALLHLDNDDEYDAALENDNPAEVAALTLVALEDSVSDVKYFQDALTIMMRCFMVPESPLSADDWSFAMSSLRPVMTRIEPSPLRLPSRNTDPANLVALAMLLDARPRDLASSPDLLAQMMDLCVGLLDAPTLEAHPAVQQAVLDALLPRVVHFADTEHQSRLLHAARHNLATLVGVLGVCSAAPLLGDKTIWDQVHSGLGPTSSAEHQRRCRFILERLIAAMDAEDTDKTWWANFLRVYAGVRERDVHHVQAVWRIARRLLQDANESRWPWIELLFHLATTHENSAIAKYVLTTFLTEDVNNETAATFSDSFVLNVIIPALRLKELYKSVVLDDSSGKTGPLRDVETPTICLLRSWAGTNEARKKALLSKLPDMEGPLNPSFIVVLAKAIASLEGPPGWFADAQVHALREFITASFGGLGGLGMLGRLRLAHDHLIDALVKHALPHQLACATLLQMLEIWQASEASMLRLAHWAASSMSPSSLDTIQKALHETLCSVYANPYASVEGKANACALTAVRPDLVVDGIAIASDLIMWCAQLAKVTDAKGARTLLAALDAIKGLVSQNMVPNATTLPLQDLAMKWLSTQVANADEENAMQVSKAVLIIHALIGPWRPLGAEAERFISVLLDQEASLQVDRKGGDLAALLKRRAQAAFWECLDALIQDANEMNTSLASRLAIAALDGTVKSHHSCLPACYRVLGSSLHRLEGQLPTGMSDPDVLVQALEAALEVSAVRSPALILTFCQAVFQPACFRAQAMSTNVIPRLWNAMLRANAHPLAAQVFGNAFWEDPDLALPFCAQAIEHLSAIDKTVSTSSALMEFVSPESWTRGDQTLLHVHGYLTHPLAVSRHHVLAFIEDRASPAWCAAFVDLALEQLQTSPLNGGQYNHAFSPQFLQKFRIVQAVAAASCRVADPVKAAHFCATLLHIMSNDERLAYFHRCYFELAVTALVKNAPETCLPELYASLGDVACSRNTSVTSKMVITALVVKELDSAWDGITDAHRRLAVLILPWATRPRVVTRSLAHWVLRRCAPSLATWDATAKTLAASARELDTLAQELLDKTLLPLNPSEAASFHYHRDMLEFTATGDQILVATSMRITVDFEENFFDNTATKPTSRPIGYREVTEDETKRHFEDDAAQANEDDAAALNIQAKINPNAWNEMLGLSNVCAAGANAVFPRQLLRKSAQSNKPRTGASGLVVVCTLLENNLPSIAALVRTCEVFAVSKIIVHSLDILRLDTFKAVTLSAGLWMPIEAVSRLQLPGFLAQERAQGARLVGLHQGNNDLTCLGDYSFSPRSVLVIADEPSGMDPAVAELLDDNVAIPSYGRGPSMLPHIAGAAAAWDKVQWPVRDKATGMRGVATSGKIDAYDTIFKIPGSLIVSVNVAREHEILGRFLTQYQNKAPLSEPARVLTVWLAYERMLEDRSTWKPYLDSLPKESDFADFIDAWTDTELAALNDPATARLAAGARADVHFAKRLTPALYRWAFWNVESRTFLDRRSVDSALPVLIPFADMLNHHPTRADAAEFEPDSFLMVADRDLGPGDMLYNSYGRRTNRELLLTYGFVLSDNPWEHTSIPLPWAALSPQRIKDEFLRAKVSVISQYPDSEFAYLYLRAGVDERLLAFFRVWCTKDMRELQALRAAALEPISLDLERRALENFLGRLGGLQQGSSSMSESGGFVPRQPPIPPPPVSVETHADRAVPAKSTRLHMARNFADTRQRIISTHKIALEKRLAELSL</sequence>
<feature type="compositionally biased region" description="Pro residues" evidence="3">
    <location>
        <begin position="1723"/>
        <end position="1732"/>
    </location>
</feature>
<dbReference type="OrthoDB" id="341421at2759"/>
<dbReference type="SUPFAM" id="SSF82199">
    <property type="entry name" value="SET domain"/>
    <property type="match status" value="1"/>
</dbReference>
<dbReference type="Pfam" id="PF00588">
    <property type="entry name" value="SpoU_methylase"/>
    <property type="match status" value="1"/>
</dbReference>
<keyword evidence="1 5" id="KW-0489">Methyltransferase</keyword>
<keyword evidence="2 5" id="KW-0808">Transferase</keyword>
<gene>
    <name evidence="5" type="ORF">FCC1311_069752</name>
</gene>
<dbReference type="EMBL" id="BEYU01000083">
    <property type="protein sequence ID" value="GBG30755.1"/>
    <property type="molecule type" value="Genomic_DNA"/>
</dbReference>
<dbReference type="Proteomes" id="UP000241890">
    <property type="component" value="Unassembled WGS sequence"/>
</dbReference>
<evidence type="ECO:0000256" key="3">
    <source>
        <dbReference type="SAM" id="MobiDB-lite"/>
    </source>
</evidence>
<dbReference type="PANTHER" id="PTHR12029">
    <property type="entry name" value="RNA METHYLTRANSFERASE"/>
    <property type="match status" value="1"/>
</dbReference>
<feature type="compositionally biased region" description="Low complexity" evidence="3">
    <location>
        <begin position="1709"/>
        <end position="1719"/>
    </location>
</feature>
<evidence type="ECO:0000313" key="6">
    <source>
        <dbReference type="Proteomes" id="UP000241890"/>
    </source>
</evidence>
<reference evidence="5 6" key="1">
    <citation type="submission" date="2017-12" db="EMBL/GenBank/DDBJ databases">
        <title>Sequencing, de novo assembly and annotation of complete genome of a new Thraustochytrid species, strain FCC1311.</title>
        <authorList>
            <person name="Sedici K."/>
            <person name="Godart F."/>
            <person name="Aiese Cigliano R."/>
            <person name="Sanseverino W."/>
            <person name="Barakat M."/>
            <person name="Ortet P."/>
            <person name="Marechal E."/>
            <person name="Cagnac O."/>
            <person name="Amato A."/>
        </authorList>
    </citation>
    <scope>NUCLEOTIDE SEQUENCE [LARGE SCALE GENOMIC DNA]</scope>
</reference>
<dbReference type="GO" id="GO:0016423">
    <property type="term" value="F:tRNA (guanine) methyltransferase activity"/>
    <property type="evidence" value="ECO:0007669"/>
    <property type="project" value="TreeGrafter"/>
</dbReference>
<organism evidence="5 6">
    <name type="scientific">Hondaea fermentalgiana</name>
    <dbReference type="NCBI Taxonomy" id="2315210"/>
    <lineage>
        <taxon>Eukaryota</taxon>
        <taxon>Sar</taxon>
        <taxon>Stramenopiles</taxon>
        <taxon>Bigyra</taxon>
        <taxon>Labyrinthulomycetes</taxon>
        <taxon>Thraustochytrida</taxon>
        <taxon>Thraustochytriidae</taxon>
        <taxon>Hondaea</taxon>
    </lineage>
</organism>
<dbReference type="Gene3D" id="3.90.1410.10">
    <property type="entry name" value="set domain protein methyltransferase, domain 1"/>
    <property type="match status" value="1"/>
</dbReference>
<feature type="domain" description="tRNA/rRNA methyltransferase SpoU type" evidence="4">
    <location>
        <begin position="1254"/>
        <end position="1373"/>
    </location>
</feature>
<dbReference type="SUPFAM" id="SSF75217">
    <property type="entry name" value="alpha/beta knot"/>
    <property type="match status" value="1"/>
</dbReference>
<dbReference type="GO" id="GO:0003723">
    <property type="term" value="F:RNA binding"/>
    <property type="evidence" value="ECO:0007669"/>
    <property type="project" value="InterPro"/>
</dbReference>
<dbReference type="GO" id="GO:0030488">
    <property type="term" value="P:tRNA methylation"/>
    <property type="evidence" value="ECO:0007669"/>
    <property type="project" value="TreeGrafter"/>
</dbReference>
<dbReference type="InterPro" id="IPR001537">
    <property type="entry name" value="SpoU_MeTrfase"/>
</dbReference>
<dbReference type="InterPro" id="IPR029026">
    <property type="entry name" value="tRNA_m1G_MTases_N"/>
</dbReference>
<dbReference type="InterPro" id="IPR045330">
    <property type="entry name" value="TRM3/TARBP1"/>
</dbReference>
<dbReference type="PANTHER" id="PTHR12029:SF11">
    <property type="entry name" value="METHYLTRANSFERASE TARBP1-RELATED"/>
    <property type="match status" value="1"/>
</dbReference>